<feature type="chain" id="PRO_5044570897" description="T-lymphocyte activation antigen CD80" evidence="14">
    <location>
        <begin position="35"/>
        <end position="299"/>
    </location>
</feature>
<evidence type="ECO:0000256" key="7">
    <source>
        <dbReference type="ARBA" id="ARBA00023157"/>
    </source>
</evidence>
<dbReference type="GO" id="GO:0031295">
    <property type="term" value="P:T cell costimulation"/>
    <property type="evidence" value="ECO:0007669"/>
    <property type="project" value="InterPro"/>
</dbReference>
<dbReference type="GO" id="GO:0006955">
    <property type="term" value="P:immune response"/>
    <property type="evidence" value="ECO:0007669"/>
    <property type="project" value="TreeGrafter"/>
</dbReference>
<evidence type="ECO:0000256" key="2">
    <source>
        <dbReference type="ARBA" id="ARBA00022475"/>
    </source>
</evidence>
<dbReference type="GO" id="GO:0071222">
    <property type="term" value="P:cellular response to lipopolysaccharide"/>
    <property type="evidence" value="ECO:0007669"/>
    <property type="project" value="TreeGrafter"/>
</dbReference>
<gene>
    <name evidence="16" type="primary">CD80</name>
    <name evidence="17 19" type="synonym">Cd80</name>
</gene>
<dbReference type="Pfam" id="PF08205">
    <property type="entry name" value="C2-set_2"/>
    <property type="match status" value="1"/>
</dbReference>
<dbReference type="InterPro" id="IPR042711">
    <property type="entry name" value="CD80_IgV"/>
</dbReference>
<proteinExistence type="predicted"/>
<evidence type="ECO:0000256" key="11">
    <source>
        <dbReference type="ARBA" id="ARBA00074080"/>
    </source>
</evidence>
<evidence type="ECO:0000313" key="19">
    <source>
        <dbReference type="RefSeq" id="XP_020032119.1"/>
    </source>
</evidence>
<feature type="domain" description="Ig-like" evidence="15">
    <location>
        <begin position="145"/>
        <end position="231"/>
    </location>
</feature>
<dbReference type="RefSeq" id="XP_020032119.1">
    <property type="nucleotide sequence ID" value="XM_020176530.1"/>
</dbReference>
<dbReference type="Pfam" id="PF07686">
    <property type="entry name" value="V-set"/>
    <property type="match status" value="1"/>
</dbReference>
<dbReference type="InterPro" id="IPR037676">
    <property type="entry name" value="CD80_IgC"/>
</dbReference>
<dbReference type="InterPro" id="IPR013783">
    <property type="entry name" value="Ig-like_fold"/>
</dbReference>
<evidence type="ECO:0000256" key="10">
    <source>
        <dbReference type="ARBA" id="ARBA00023319"/>
    </source>
</evidence>
<reference evidence="19" key="3">
    <citation type="submission" date="2025-04" db="UniProtKB">
        <authorList>
            <consortium name="RefSeq"/>
        </authorList>
    </citation>
    <scope>IDENTIFICATION</scope>
    <source>
        <tissue evidence="19">Leukocyte</tissue>
    </source>
</reference>
<dbReference type="FunFam" id="2.60.40.10:FF:000910">
    <property type="entry name" value="T-lymphocyte activation antigen CD80"/>
    <property type="match status" value="1"/>
</dbReference>
<dbReference type="GO" id="GO:0042102">
    <property type="term" value="P:positive regulation of T cell proliferation"/>
    <property type="evidence" value="ECO:0007669"/>
    <property type="project" value="TreeGrafter"/>
</dbReference>
<dbReference type="Proteomes" id="UP001732720">
    <property type="component" value="Chromosome 5"/>
</dbReference>
<keyword evidence="7" id="KW-1015">Disulfide bond</keyword>
<dbReference type="PANTHER" id="PTHR25466:SF4">
    <property type="entry name" value="T-LYMPHOCYTE ACTIVATION ANTIGEN CD80"/>
    <property type="match status" value="1"/>
</dbReference>
<dbReference type="GO" id="GO:0042130">
    <property type="term" value="P:negative regulation of T cell proliferation"/>
    <property type="evidence" value="ECO:0007669"/>
    <property type="project" value="TreeGrafter"/>
</dbReference>
<dbReference type="InterPro" id="IPR013106">
    <property type="entry name" value="Ig_V-set"/>
</dbReference>
<keyword evidence="4 14" id="KW-0732">Signal</keyword>
<dbReference type="GO" id="GO:0009897">
    <property type="term" value="C:external side of plasma membrane"/>
    <property type="evidence" value="ECO:0007669"/>
    <property type="project" value="TreeGrafter"/>
</dbReference>
<evidence type="ECO:0000256" key="14">
    <source>
        <dbReference type="SAM" id="SignalP"/>
    </source>
</evidence>
<dbReference type="InterPro" id="IPR051713">
    <property type="entry name" value="T-cell_Activation_Regulation"/>
</dbReference>
<keyword evidence="2" id="KW-1003">Cell membrane</keyword>
<evidence type="ECO:0000256" key="6">
    <source>
        <dbReference type="ARBA" id="ARBA00023136"/>
    </source>
</evidence>
<feature type="domain" description="Ig-like" evidence="15">
    <location>
        <begin position="15"/>
        <end position="133"/>
    </location>
</feature>
<dbReference type="Ensembl" id="ENSCCNT00000011449.1">
    <property type="protein sequence ID" value="ENSCCNP00000008693.1"/>
    <property type="gene ID" value="ENSCCNG00000009167.1"/>
</dbReference>
<reference evidence="16" key="1">
    <citation type="journal article" date="2017" name="G3 (Bethesda)">
        <title>De Novo Genome and Transcriptome Assembly of the Canadian Beaver (Castor canadensis).</title>
        <authorList>
            <person name="Lok S."/>
            <person name="Paton T.A."/>
            <person name="Wang Z."/>
            <person name="Kaur G."/>
            <person name="Walker S."/>
            <person name="Yuen R.K."/>
            <person name="Sung W.W."/>
            <person name="Whitney J."/>
            <person name="Buchanan J.A."/>
            <person name="Trost B."/>
            <person name="Singh N."/>
            <person name="Apresto B."/>
            <person name="Chen N."/>
            <person name="Coole M."/>
            <person name="Dawson T.J."/>
            <person name="Ho K.Y."/>
            <person name="Hu Z."/>
            <person name="Pullenayegum S."/>
            <person name="Samler K."/>
            <person name="Shipstone A."/>
            <person name="Tsoi F."/>
            <person name="Wang T."/>
            <person name="Pereira S.L."/>
            <person name="Rostami P."/>
            <person name="Ryan C.A."/>
            <person name="Tong A.H."/>
            <person name="Ng K."/>
            <person name="Sundaravadanam Y."/>
            <person name="Simpson J.T."/>
            <person name="Lim B.K."/>
            <person name="Engstrom M.D."/>
            <person name="Dutton C.J."/>
            <person name="Kerr K.C."/>
            <person name="Franke M."/>
            <person name="Rapley W."/>
            <person name="Wintle R.F."/>
            <person name="Scherer S.W."/>
        </authorList>
    </citation>
    <scope>NUCLEOTIDE SEQUENCE</scope>
    <source>
        <strain evidence="16">Ward</strain>
        <tissue evidence="16">Leukocyte</tissue>
    </source>
</reference>
<dbReference type="GO" id="GO:0015026">
    <property type="term" value="F:coreceptor activity"/>
    <property type="evidence" value="ECO:0007669"/>
    <property type="project" value="InterPro"/>
</dbReference>
<evidence type="ECO:0000256" key="3">
    <source>
        <dbReference type="ARBA" id="ARBA00022692"/>
    </source>
</evidence>
<keyword evidence="10" id="KW-0393">Immunoglobulin domain</keyword>
<evidence type="ECO:0000256" key="4">
    <source>
        <dbReference type="ARBA" id="ARBA00022729"/>
    </source>
</evidence>
<dbReference type="GeneID" id="109694534"/>
<dbReference type="GO" id="GO:0007166">
    <property type="term" value="P:cell surface receptor signaling pathway"/>
    <property type="evidence" value="ECO:0007669"/>
    <property type="project" value="TreeGrafter"/>
</dbReference>
<evidence type="ECO:0000256" key="12">
    <source>
        <dbReference type="ARBA" id="ARBA00079216"/>
    </source>
</evidence>
<evidence type="ECO:0000313" key="16">
    <source>
        <dbReference type="EMBL" id="JAV42145.1"/>
    </source>
</evidence>
<keyword evidence="3 13" id="KW-0812">Transmembrane</keyword>
<dbReference type="CDD" id="cd16083">
    <property type="entry name" value="IgC1_CD80"/>
    <property type="match status" value="1"/>
</dbReference>
<evidence type="ECO:0000256" key="8">
    <source>
        <dbReference type="ARBA" id="ARBA00023170"/>
    </source>
</evidence>
<dbReference type="SMART" id="SM00409">
    <property type="entry name" value="IG"/>
    <property type="match status" value="1"/>
</dbReference>
<keyword evidence="9" id="KW-0325">Glycoprotein</keyword>
<organism evidence="16">
    <name type="scientific">Castor canadensis</name>
    <name type="common">American beaver</name>
    <dbReference type="NCBI Taxonomy" id="51338"/>
    <lineage>
        <taxon>Eukaryota</taxon>
        <taxon>Metazoa</taxon>
        <taxon>Chordata</taxon>
        <taxon>Craniata</taxon>
        <taxon>Vertebrata</taxon>
        <taxon>Euteleostomi</taxon>
        <taxon>Mammalia</taxon>
        <taxon>Eutheria</taxon>
        <taxon>Euarchontoglires</taxon>
        <taxon>Glires</taxon>
        <taxon>Rodentia</taxon>
        <taxon>Castorimorpha</taxon>
        <taxon>Castoridae</taxon>
        <taxon>Castor</taxon>
    </lineage>
</organism>
<dbReference type="SUPFAM" id="SSF48726">
    <property type="entry name" value="Immunoglobulin"/>
    <property type="match status" value="2"/>
</dbReference>
<sequence length="299" mass="34149">MVHTLRREIPPPRCPHLWLFQFLVLVGLFYISSGLEQVSKAVKEMATLSCGYNISVAELTKCRIYWQKDHKMVMSIISGTVTIWPEYKNRTIPDIDNNLSLVILALNLSDKGTYTCVVQKIDNGSYKREHLISVMLSIRADFPVPNITELKEPSPFNVKRIKCSTAGGFPKPHISWWENGEELNTVNTTISQNPETELYTVSSELEFNVTSNHSLLCLVKYGNSNVSQTFTWKKPTSAPLDNQALSWGWLCFYIVIPVAFVITVVFLCKKLRRWSEARVEMRRPRSIYQGPAEAQEQTV</sequence>
<dbReference type="InterPro" id="IPR013162">
    <property type="entry name" value="CD80_C2-set"/>
</dbReference>
<dbReference type="FunFam" id="2.60.40.10:FF:001077">
    <property type="entry name" value="T-lymphocyte activation antigen CD80"/>
    <property type="match status" value="1"/>
</dbReference>
<name>A0A250YET7_CASCN</name>
<dbReference type="KEGG" id="ccan:109694534"/>
<evidence type="ECO:0000256" key="5">
    <source>
        <dbReference type="ARBA" id="ARBA00022989"/>
    </source>
</evidence>
<evidence type="ECO:0000313" key="18">
    <source>
        <dbReference type="Proteomes" id="UP001732720"/>
    </source>
</evidence>
<evidence type="ECO:0000259" key="15">
    <source>
        <dbReference type="PROSITE" id="PS50835"/>
    </source>
</evidence>
<dbReference type="Ensembl" id="ENSCCNT00000011439.1">
    <property type="protein sequence ID" value="ENSCCNP00000008686.1"/>
    <property type="gene ID" value="ENSCCNG00000009167.1"/>
</dbReference>
<reference evidence="17" key="2">
    <citation type="submission" date="2023-09" db="UniProtKB">
        <authorList>
            <consortium name="Ensembl"/>
        </authorList>
    </citation>
    <scope>IDENTIFICATION</scope>
</reference>
<dbReference type="PROSITE" id="PS50835">
    <property type="entry name" value="IG_LIKE"/>
    <property type="match status" value="2"/>
</dbReference>
<dbReference type="PANTHER" id="PTHR25466">
    <property type="entry name" value="T-LYMPHOCYTE ACTIVATION ANTIGEN"/>
    <property type="match status" value="1"/>
</dbReference>
<dbReference type="CTD" id="941"/>
<evidence type="ECO:0000256" key="13">
    <source>
        <dbReference type="SAM" id="Phobius"/>
    </source>
</evidence>
<protein>
    <recommendedName>
        <fullName evidence="11">T-lymphocyte activation antigen CD80</fullName>
    </recommendedName>
    <alternativeName>
        <fullName evidence="12">Activation B7-1 antigen</fullName>
    </alternativeName>
</protein>
<dbReference type="CDD" id="cd16086">
    <property type="entry name" value="IgV_CD80"/>
    <property type="match status" value="1"/>
</dbReference>
<dbReference type="InterPro" id="IPR003599">
    <property type="entry name" value="Ig_sub"/>
</dbReference>
<dbReference type="InterPro" id="IPR036179">
    <property type="entry name" value="Ig-like_dom_sf"/>
</dbReference>
<dbReference type="OrthoDB" id="9904387at2759"/>
<accession>A0A250YET7</accession>
<dbReference type="Gene3D" id="2.60.40.10">
    <property type="entry name" value="Immunoglobulins"/>
    <property type="match status" value="2"/>
</dbReference>
<keyword evidence="8" id="KW-0675">Receptor</keyword>
<evidence type="ECO:0000313" key="17">
    <source>
        <dbReference type="Ensembl" id="ENSCCNP00000008686.1"/>
    </source>
</evidence>
<feature type="signal peptide" evidence="14">
    <location>
        <begin position="1"/>
        <end position="34"/>
    </location>
</feature>
<keyword evidence="5 13" id="KW-1133">Transmembrane helix</keyword>
<feature type="transmembrane region" description="Helical" evidence="13">
    <location>
        <begin position="247"/>
        <end position="268"/>
    </location>
</feature>
<evidence type="ECO:0000256" key="9">
    <source>
        <dbReference type="ARBA" id="ARBA00023180"/>
    </source>
</evidence>
<dbReference type="AlphaFoldDB" id="A0A250YET7"/>
<comment type="subcellular location">
    <subcellularLocation>
        <location evidence="1">Cell membrane</location>
        <topology evidence="1">Single-pass type I membrane protein</topology>
    </subcellularLocation>
</comment>
<keyword evidence="18" id="KW-1185">Reference proteome</keyword>
<evidence type="ECO:0000256" key="1">
    <source>
        <dbReference type="ARBA" id="ARBA00004251"/>
    </source>
</evidence>
<keyword evidence="6 13" id="KW-0472">Membrane</keyword>
<dbReference type="InterPro" id="IPR007110">
    <property type="entry name" value="Ig-like_dom"/>
</dbReference>
<dbReference type="RefSeq" id="XP_073929322.1">
    <property type="nucleotide sequence ID" value="XM_074073221.1"/>
</dbReference>
<dbReference type="EMBL" id="GFFW01002643">
    <property type="protein sequence ID" value="JAV42145.1"/>
    <property type="molecule type" value="Transcribed_RNA"/>
</dbReference>